<dbReference type="Pfam" id="PF02589">
    <property type="entry name" value="LUD_dom"/>
    <property type="match status" value="1"/>
</dbReference>
<dbReference type="Gene3D" id="3.40.50.10420">
    <property type="entry name" value="NagB/RpiA/CoA transferase-like"/>
    <property type="match status" value="1"/>
</dbReference>
<dbReference type="PANTHER" id="PTHR43682">
    <property type="entry name" value="LACTATE UTILIZATION PROTEIN C"/>
    <property type="match status" value="1"/>
</dbReference>
<dbReference type="eggNOG" id="COG1556">
    <property type="taxonomic scope" value="Bacteria"/>
</dbReference>
<protein>
    <recommendedName>
        <fullName evidence="1">LUD domain-containing protein</fullName>
    </recommendedName>
</protein>
<dbReference type="STRING" id="679897.HMU08030"/>
<feature type="domain" description="LUD" evidence="1">
    <location>
        <begin position="38"/>
        <end position="208"/>
    </location>
</feature>
<gene>
    <name evidence="2" type="ordered locus">HMU08030</name>
</gene>
<evidence type="ECO:0000313" key="2">
    <source>
        <dbReference type="EMBL" id="CBG40060.1"/>
    </source>
</evidence>
<dbReference type="HOGENOM" id="CLU_090664_1_2_7"/>
<accession>D3UHT7</accession>
<dbReference type="InterPro" id="IPR003741">
    <property type="entry name" value="LUD_dom"/>
</dbReference>
<organism evidence="2 3">
    <name type="scientific">Helicobacter mustelae (strain ATCC 43772 / CCUG 25715 / CIP 103759 / LMG 18044 / NCTC 12198 / R85-136P)</name>
    <name type="common">Campylobacter mustelae</name>
    <dbReference type="NCBI Taxonomy" id="679897"/>
    <lineage>
        <taxon>Bacteria</taxon>
        <taxon>Pseudomonadati</taxon>
        <taxon>Campylobacterota</taxon>
        <taxon>Epsilonproteobacteria</taxon>
        <taxon>Campylobacterales</taxon>
        <taxon>Helicobacteraceae</taxon>
        <taxon>Helicobacter</taxon>
    </lineage>
</organism>
<dbReference type="InterPro" id="IPR037171">
    <property type="entry name" value="NagB/RpiA_transferase-like"/>
</dbReference>
<dbReference type="RefSeq" id="WP_013023134.1">
    <property type="nucleotide sequence ID" value="NC_013949.1"/>
</dbReference>
<dbReference type="PANTHER" id="PTHR43682:SF1">
    <property type="entry name" value="LACTATE UTILIZATION PROTEIN C"/>
    <property type="match status" value="1"/>
</dbReference>
<name>D3UHT7_HELM1</name>
<dbReference type="SUPFAM" id="SSF100950">
    <property type="entry name" value="NagB/RpiA/CoA transferase-like"/>
    <property type="match status" value="1"/>
</dbReference>
<proteinExistence type="predicted"/>
<dbReference type="EMBL" id="FN555004">
    <property type="protein sequence ID" value="CBG40060.1"/>
    <property type="molecule type" value="Genomic_DNA"/>
</dbReference>
<evidence type="ECO:0000313" key="3">
    <source>
        <dbReference type="Proteomes" id="UP000001522"/>
    </source>
</evidence>
<dbReference type="AlphaFoldDB" id="D3UHT7"/>
<evidence type="ECO:0000259" key="1">
    <source>
        <dbReference type="Pfam" id="PF02589"/>
    </source>
</evidence>
<reference evidence="2 3" key="1">
    <citation type="journal article" date="2010" name="BMC Genomics">
        <title>Comparative genomics and proteomics of Helicobacter mustelae, an ulcerogenic and carcinogenic gastric pathogen.</title>
        <authorList>
            <person name="O'Toole P.W."/>
            <person name="Snelling W.J."/>
            <person name="Canchaya C."/>
            <person name="Forde B.M."/>
            <person name="Hardie K.R."/>
            <person name="Josenhans C."/>
            <person name="Graham R.L.J."/>
            <person name="McMullan G."/>
            <person name="Parkhill J."/>
            <person name="Belda E."/>
            <person name="Bentley S.D."/>
        </authorList>
    </citation>
    <scope>NUCLEOTIDE SEQUENCE [LARGE SCALE GENOMIC DNA]</scope>
    <source>
        <strain evidence="3">ATCC 43772 / LMG 18044 / NCTC 12198 / 12198</strain>
    </source>
</reference>
<sequence>MSKEMILKNIRHALQYREKFNFQTHFVDGIKHEEESLLEEFIQFQSKNKAELIHSNPENLKQDLKEVIKNAGIKKLLCATDLSLYITQIEGVQTLPYDKSIEENREELFGIEASIIEARVGIANLGIVGIVSSTASPRLTSLIAPHCIMLLDSKKILANLYEGLEYLKKMQDVLPTNILFIAGPSRTADIELQTVFGVHGPQKTTVILY</sequence>
<dbReference type="InterPro" id="IPR024185">
    <property type="entry name" value="FTHF_cligase-like_sf"/>
</dbReference>
<dbReference type="KEGG" id="hms:HMU08030"/>
<keyword evidence="3" id="KW-1185">Reference proteome</keyword>
<dbReference type="Proteomes" id="UP000001522">
    <property type="component" value="Chromosome"/>
</dbReference>